<keyword evidence="10" id="KW-1185">Reference proteome</keyword>
<keyword evidence="4" id="KW-0238">DNA-binding</keyword>
<dbReference type="CDD" id="cd22325">
    <property type="entry name" value="ERCC1_C-like"/>
    <property type="match status" value="1"/>
</dbReference>
<comment type="similarity">
    <text evidence="2">Belongs to the ERCC1/RAD10/SWI10 family.</text>
</comment>
<dbReference type="Proteomes" id="UP001610728">
    <property type="component" value="Unassembled WGS sequence"/>
</dbReference>
<gene>
    <name evidence="9" type="ORF">HOO65_021080</name>
</gene>
<evidence type="ECO:0000259" key="8">
    <source>
        <dbReference type="Pfam" id="PF03834"/>
    </source>
</evidence>
<evidence type="ECO:0000256" key="7">
    <source>
        <dbReference type="SAM" id="MobiDB-lite"/>
    </source>
</evidence>
<dbReference type="Gene3D" id="3.40.50.10130">
    <property type="match status" value="1"/>
</dbReference>
<evidence type="ECO:0000256" key="5">
    <source>
        <dbReference type="ARBA" id="ARBA00023204"/>
    </source>
</evidence>
<evidence type="ECO:0000256" key="4">
    <source>
        <dbReference type="ARBA" id="ARBA00023125"/>
    </source>
</evidence>
<name>A0ABR4MQH2_9PEZI</name>
<sequence>MDADFDDFPDDLLMQALESAEKQAPKAAATRPATTGDVHQKPPSLCVPPEGTSTSSGQPGPAKVQQPIPRRLPAQPSGAATATTPAKTIDTPSKIVQPKPQKLAKPSSGSAIVVSMRQKGNPVLTHFKKCAWEYGDILADYVLGVTTCALFLSLKYHRLHPEYIYKRIQDLQGKYELRVVLALVDIADHHDSLRELAKTSMVNNVTLICCWSVQEAAHYLETYKQMEHSNFSAIKGQQGSNYVERVLSFVTAVPGLNRTEALSLITNFGSLRGGINADVERLSMIGGWGDIKVKRWLDVVDEPFRARKASKLDILSVPGRSGSGNNGSAQGNSTPAARATATAPEKAVPGETMAAAAAAAAKVTMTEPSASSSTEEQPQTTAQNKDLDPPLSSGVSAALARLRESS</sequence>
<dbReference type="GeneID" id="98116713"/>
<keyword evidence="3" id="KW-0227">DNA damage</keyword>
<evidence type="ECO:0000313" key="9">
    <source>
        <dbReference type="EMBL" id="KAL2890538.1"/>
    </source>
</evidence>
<feature type="region of interest" description="Disordered" evidence="7">
    <location>
        <begin position="1"/>
        <end position="109"/>
    </location>
</feature>
<keyword evidence="6" id="KW-0539">Nucleus</keyword>
<evidence type="ECO:0000313" key="10">
    <source>
        <dbReference type="Proteomes" id="UP001610728"/>
    </source>
</evidence>
<dbReference type="PANTHER" id="PTHR12749:SF0">
    <property type="entry name" value="DNA EXCISION REPAIR PROTEIN ERCC-1"/>
    <property type="match status" value="1"/>
</dbReference>
<comment type="caution">
    <text evidence="9">The sequence shown here is derived from an EMBL/GenBank/DDBJ whole genome shotgun (WGS) entry which is preliminary data.</text>
</comment>
<dbReference type="PANTHER" id="PTHR12749">
    <property type="entry name" value="EXCISION REPAIR CROSS-COMPLEMENTING 1 ERCC1"/>
    <property type="match status" value="1"/>
</dbReference>
<feature type="region of interest" description="Disordered" evidence="7">
    <location>
        <begin position="315"/>
        <end position="394"/>
    </location>
</feature>
<evidence type="ECO:0000256" key="3">
    <source>
        <dbReference type="ARBA" id="ARBA00022763"/>
    </source>
</evidence>
<dbReference type="InterPro" id="IPR047260">
    <property type="entry name" value="ERCC1-like_central_dom"/>
</dbReference>
<dbReference type="RefSeq" id="XP_070861718.1">
    <property type="nucleotide sequence ID" value="XM_071006786.1"/>
</dbReference>
<feature type="compositionally biased region" description="Polar residues" evidence="7">
    <location>
        <begin position="366"/>
        <end position="384"/>
    </location>
</feature>
<reference evidence="9 10" key="1">
    <citation type="submission" date="2020-05" db="EMBL/GenBank/DDBJ databases">
        <title>Ceratocystis lukuohia genome.</title>
        <authorList>
            <person name="Harrington T.C."/>
            <person name="Kim K."/>
            <person name="Mayers C.G."/>
        </authorList>
    </citation>
    <scope>NUCLEOTIDE SEQUENCE [LARGE SCALE GENOMIC DNA]</scope>
    <source>
        <strain evidence="9 10">C4212</strain>
    </source>
</reference>
<dbReference type="Pfam" id="PF03834">
    <property type="entry name" value="Rad10"/>
    <property type="match status" value="1"/>
</dbReference>
<evidence type="ECO:0000256" key="6">
    <source>
        <dbReference type="ARBA" id="ARBA00023242"/>
    </source>
</evidence>
<feature type="compositionally biased region" description="Low complexity" evidence="7">
    <location>
        <begin position="326"/>
        <end position="344"/>
    </location>
</feature>
<evidence type="ECO:0000256" key="1">
    <source>
        <dbReference type="ARBA" id="ARBA00004123"/>
    </source>
</evidence>
<dbReference type="Gene3D" id="1.10.150.20">
    <property type="entry name" value="5' to 3' exonuclease, C-terminal subdomain"/>
    <property type="match status" value="1"/>
</dbReference>
<accession>A0ABR4MQH2</accession>
<keyword evidence="5" id="KW-0234">DNA repair</keyword>
<feature type="domain" description="ERCC1-like central" evidence="8">
    <location>
        <begin position="112"/>
        <end position="224"/>
    </location>
</feature>
<comment type="subcellular location">
    <subcellularLocation>
        <location evidence="1">Nucleus</location>
    </subcellularLocation>
</comment>
<protein>
    <submittedName>
        <fullName evidence="9">Mating-type switching protein swi10</fullName>
    </submittedName>
</protein>
<dbReference type="EMBL" id="JABSNW010000002">
    <property type="protein sequence ID" value="KAL2890538.1"/>
    <property type="molecule type" value="Genomic_DNA"/>
</dbReference>
<dbReference type="NCBIfam" id="TIGR00597">
    <property type="entry name" value="rad10"/>
    <property type="match status" value="1"/>
</dbReference>
<dbReference type="InterPro" id="IPR011335">
    <property type="entry name" value="Restrct_endonuc-II-like"/>
</dbReference>
<organism evidence="9 10">
    <name type="scientific">Ceratocystis lukuohia</name>
    <dbReference type="NCBI Taxonomy" id="2019550"/>
    <lineage>
        <taxon>Eukaryota</taxon>
        <taxon>Fungi</taxon>
        <taxon>Dikarya</taxon>
        <taxon>Ascomycota</taxon>
        <taxon>Pezizomycotina</taxon>
        <taxon>Sordariomycetes</taxon>
        <taxon>Hypocreomycetidae</taxon>
        <taxon>Microascales</taxon>
        <taxon>Ceratocystidaceae</taxon>
        <taxon>Ceratocystis</taxon>
    </lineage>
</organism>
<feature type="compositionally biased region" description="Low complexity" evidence="7">
    <location>
        <begin position="25"/>
        <end position="35"/>
    </location>
</feature>
<feature type="compositionally biased region" description="Acidic residues" evidence="7">
    <location>
        <begin position="1"/>
        <end position="10"/>
    </location>
</feature>
<dbReference type="InterPro" id="IPR004579">
    <property type="entry name" value="ERCC1/RAD10/SWI10"/>
</dbReference>
<dbReference type="SUPFAM" id="SSF47781">
    <property type="entry name" value="RuvA domain 2-like"/>
    <property type="match status" value="1"/>
</dbReference>
<dbReference type="InterPro" id="IPR010994">
    <property type="entry name" value="RuvA_2-like"/>
</dbReference>
<dbReference type="SUPFAM" id="SSF52980">
    <property type="entry name" value="Restriction endonuclease-like"/>
    <property type="match status" value="1"/>
</dbReference>
<evidence type="ECO:0000256" key="2">
    <source>
        <dbReference type="ARBA" id="ARBA00008283"/>
    </source>
</evidence>
<proteinExistence type="inferred from homology"/>